<dbReference type="RefSeq" id="WP_344774527.1">
    <property type="nucleotide sequence ID" value="NZ_BAABAH010000005.1"/>
</dbReference>
<sequence>MHPLDLWDFDDAAGSEQRFRAAADAAADPERAVMLTQLARALGLQERYDEGFAVLDDLPPAGGEVGVRIDLERGRLLRSSGAPESAVDHFRSAAAAASEQGLEELHVDALHMLVLVADPADQAALSEQALAVARASSDQRARDWDASLLTNLGMTYADRGDFAEALGVFEEALAARERIGDDARTRVARWMVAWALRNLGRTDEALAMQTALKAELDAIGEVDPYVDEELATLTGGGSTGP</sequence>
<dbReference type="InterPro" id="IPR011990">
    <property type="entry name" value="TPR-like_helical_dom_sf"/>
</dbReference>
<dbReference type="SMART" id="SM00028">
    <property type="entry name" value="TPR"/>
    <property type="match status" value="2"/>
</dbReference>
<dbReference type="Proteomes" id="UP001501821">
    <property type="component" value="Unassembled WGS sequence"/>
</dbReference>
<keyword evidence="3" id="KW-1185">Reference proteome</keyword>
<gene>
    <name evidence="2" type="ORF">GCM10022242_18100</name>
</gene>
<organism evidence="2 3">
    <name type="scientific">Nocardioides panacisoli</name>
    <dbReference type="NCBI Taxonomy" id="627624"/>
    <lineage>
        <taxon>Bacteria</taxon>
        <taxon>Bacillati</taxon>
        <taxon>Actinomycetota</taxon>
        <taxon>Actinomycetes</taxon>
        <taxon>Propionibacteriales</taxon>
        <taxon>Nocardioidaceae</taxon>
        <taxon>Nocardioides</taxon>
    </lineage>
</organism>
<dbReference type="InterPro" id="IPR019734">
    <property type="entry name" value="TPR_rpt"/>
</dbReference>
<accession>A0ABP7IEE9</accession>
<reference evidence="3" key="1">
    <citation type="journal article" date="2019" name="Int. J. Syst. Evol. Microbiol.">
        <title>The Global Catalogue of Microorganisms (GCM) 10K type strain sequencing project: providing services to taxonomists for standard genome sequencing and annotation.</title>
        <authorList>
            <consortium name="The Broad Institute Genomics Platform"/>
            <consortium name="The Broad Institute Genome Sequencing Center for Infectious Disease"/>
            <person name="Wu L."/>
            <person name="Ma J."/>
        </authorList>
    </citation>
    <scope>NUCLEOTIDE SEQUENCE [LARGE SCALE GENOMIC DNA]</scope>
    <source>
        <strain evidence="3">JCM 16953</strain>
    </source>
</reference>
<keyword evidence="1" id="KW-0802">TPR repeat</keyword>
<dbReference type="EMBL" id="BAABAH010000005">
    <property type="protein sequence ID" value="GAA3816424.1"/>
    <property type="molecule type" value="Genomic_DNA"/>
</dbReference>
<evidence type="ECO:0000256" key="1">
    <source>
        <dbReference type="PROSITE-ProRule" id="PRU00339"/>
    </source>
</evidence>
<dbReference type="Gene3D" id="1.25.40.10">
    <property type="entry name" value="Tetratricopeptide repeat domain"/>
    <property type="match status" value="1"/>
</dbReference>
<dbReference type="SUPFAM" id="SSF48452">
    <property type="entry name" value="TPR-like"/>
    <property type="match status" value="1"/>
</dbReference>
<dbReference type="Pfam" id="PF13424">
    <property type="entry name" value="TPR_12"/>
    <property type="match status" value="1"/>
</dbReference>
<dbReference type="PROSITE" id="PS50293">
    <property type="entry name" value="TPR_REGION"/>
    <property type="match status" value="1"/>
</dbReference>
<protein>
    <recommendedName>
        <fullName evidence="4">Tetratricopeptide repeat protein</fullName>
    </recommendedName>
</protein>
<evidence type="ECO:0008006" key="4">
    <source>
        <dbReference type="Google" id="ProtNLM"/>
    </source>
</evidence>
<evidence type="ECO:0000313" key="2">
    <source>
        <dbReference type="EMBL" id="GAA3816424.1"/>
    </source>
</evidence>
<dbReference type="PROSITE" id="PS50005">
    <property type="entry name" value="TPR"/>
    <property type="match status" value="1"/>
</dbReference>
<feature type="repeat" description="TPR" evidence="1">
    <location>
        <begin position="146"/>
        <end position="179"/>
    </location>
</feature>
<evidence type="ECO:0000313" key="3">
    <source>
        <dbReference type="Proteomes" id="UP001501821"/>
    </source>
</evidence>
<comment type="caution">
    <text evidence="2">The sequence shown here is derived from an EMBL/GenBank/DDBJ whole genome shotgun (WGS) entry which is preliminary data.</text>
</comment>
<name>A0ABP7IEE9_9ACTN</name>
<proteinExistence type="predicted"/>